<keyword evidence="1" id="KW-0732">Signal</keyword>
<keyword evidence="2" id="KW-1185">Reference proteome</keyword>
<protein>
    <submittedName>
        <fullName evidence="3">DUF4440 domain-containing protein</fullName>
    </submittedName>
</protein>
<evidence type="ECO:0000313" key="2">
    <source>
        <dbReference type="Proteomes" id="UP000095282"/>
    </source>
</evidence>
<proteinExistence type="predicted"/>
<organism evidence="2 3">
    <name type="scientific">Caenorhabditis tropicalis</name>
    <dbReference type="NCBI Taxonomy" id="1561998"/>
    <lineage>
        <taxon>Eukaryota</taxon>
        <taxon>Metazoa</taxon>
        <taxon>Ecdysozoa</taxon>
        <taxon>Nematoda</taxon>
        <taxon>Chromadorea</taxon>
        <taxon>Rhabditida</taxon>
        <taxon>Rhabditina</taxon>
        <taxon>Rhabditomorpha</taxon>
        <taxon>Rhabditoidea</taxon>
        <taxon>Rhabditidae</taxon>
        <taxon>Peloderinae</taxon>
        <taxon>Caenorhabditis</taxon>
    </lineage>
</organism>
<feature type="chain" id="PRO_5009309047" evidence="1">
    <location>
        <begin position="18"/>
        <end position="158"/>
    </location>
</feature>
<reference evidence="3" key="1">
    <citation type="submission" date="2016-11" db="UniProtKB">
        <authorList>
            <consortium name="WormBaseParasite"/>
        </authorList>
    </citation>
    <scope>IDENTIFICATION</scope>
</reference>
<dbReference type="Proteomes" id="UP000095282">
    <property type="component" value="Unplaced"/>
</dbReference>
<dbReference type="eggNOG" id="ENOG502TK8M">
    <property type="taxonomic scope" value="Eukaryota"/>
</dbReference>
<accession>A0A1I7ULJ2</accession>
<evidence type="ECO:0000313" key="3">
    <source>
        <dbReference type="WBParaSite" id="Csp11.Scaffold630.g17174.t1"/>
    </source>
</evidence>
<dbReference type="WBParaSite" id="Csp11.Scaffold630.g17174.t1">
    <property type="protein sequence ID" value="Csp11.Scaffold630.g17174.t1"/>
    <property type="gene ID" value="Csp11.Scaffold630.g17174"/>
</dbReference>
<feature type="signal peptide" evidence="1">
    <location>
        <begin position="1"/>
        <end position="17"/>
    </location>
</feature>
<sequence>MPLIWLFLTLLVVSSLGQEDKIIRGKDAASVARKQLETFLKALATKDKDTIAKLFASGFSDHTNIDQIISQFEGASFSVLNAHFQNEKQIESSLKLQMENTKANFMWLLEKDDASPTGWKVDRVGNRSAARHFDFSGIIWCWADVLRCMGNMSAQVFG</sequence>
<dbReference type="AlphaFoldDB" id="A0A1I7ULJ2"/>
<name>A0A1I7ULJ2_9PELO</name>
<evidence type="ECO:0000256" key="1">
    <source>
        <dbReference type="SAM" id="SignalP"/>
    </source>
</evidence>